<sequence>MTIVQALLHTNRCLQCPSGLDLLIKLMLWQGTGNWGLGTLRLRSVHRWGLGEKSFCV</sequence>
<organism evidence="1 2">
    <name type="scientific">Nostoc sphaeroides CCNUC1</name>
    <dbReference type="NCBI Taxonomy" id="2653204"/>
    <lineage>
        <taxon>Bacteria</taxon>
        <taxon>Bacillati</taxon>
        <taxon>Cyanobacteriota</taxon>
        <taxon>Cyanophyceae</taxon>
        <taxon>Nostocales</taxon>
        <taxon>Nostocaceae</taxon>
        <taxon>Nostoc</taxon>
    </lineage>
</organism>
<name>A0A5P8W7T9_9NOSO</name>
<reference evidence="1 2" key="1">
    <citation type="submission" date="2019-10" db="EMBL/GenBank/DDBJ databases">
        <title>Genomic and transcriptomic insights into the perfect genentic adaptation of a filamentous nitrogen-fixing cyanobacterium to rice fields.</title>
        <authorList>
            <person name="Chen Z."/>
        </authorList>
    </citation>
    <scope>NUCLEOTIDE SEQUENCE [LARGE SCALE GENOMIC DNA]</scope>
    <source>
        <strain evidence="1">CCNUC1</strain>
    </source>
</reference>
<evidence type="ECO:0000313" key="2">
    <source>
        <dbReference type="Proteomes" id="UP000326678"/>
    </source>
</evidence>
<dbReference type="EMBL" id="CP045226">
    <property type="protein sequence ID" value="QFS48601.1"/>
    <property type="molecule type" value="Genomic_DNA"/>
</dbReference>
<dbReference type="Proteomes" id="UP000326678">
    <property type="component" value="Chromosome Gxm1"/>
</dbReference>
<keyword evidence="2" id="KW-1185">Reference proteome</keyword>
<dbReference type="KEGG" id="nsh:GXM_06095"/>
<accession>A0A5P8W7T9</accession>
<evidence type="ECO:0000313" key="1">
    <source>
        <dbReference type="EMBL" id="QFS48601.1"/>
    </source>
</evidence>
<proteinExistence type="predicted"/>
<dbReference type="AlphaFoldDB" id="A0A5P8W7T9"/>
<protein>
    <submittedName>
        <fullName evidence="1">Uncharacterized protein</fullName>
    </submittedName>
</protein>
<gene>
    <name evidence="1" type="ORF">GXM_06095</name>
</gene>